<keyword evidence="4 7" id="KW-0964">Secreted</keyword>
<keyword evidence="3 7" id="KW-0217">Developmental protein</keyword>
<evidence type="ECO:0000256" key="4">
    <source>
        <dbReference type="ARBA" id="ARBA00022525"/>
    </source>
</evidence>
<keyword evidence="6" id="KW-1015">Disulfide bond</keyword>
<name>A0AAN7M9B7_TRANT</name>
<dbReference type="GO" id="GO:0005576">
    <property type="term" value="C:extracellular region"/>
    <property type="evidence" value="ECO:0007669"/>
    <property type="project" value="UniProtKB-SubCell"/>
</dbReference>
<dbReference type="GO" id="GO:0010052">
    <property type="term" value="P:guard cell differentiation"/>
    <property type="evidence" value="ECO:0007669"/>
    <property type="project" value="UniProtKB-UniRule"/>
</dbReference>
<keyword evidence="9" id="KW-1185">Reference proteome</keyword>
<comment type="function">
    <text evidence="7">Controls stomatal patterning.</text>
</comment>
<feature type="chain" id="PRO_5042668264" description="Epidermal patterning factor-like protein" evidence="7">
    <location>
        <begin position="30"/>
        <end position="144"/>
    </location>
</feature>
<comment type="subcellular location">
    <subcellularLocation>
        <location evidence="1 7">Secreted</location>
    </subcellularLocation>
</comment>
<organism evidence="8 9">
    <name type="scientific">Trapa natans</name>
    <name type="common">Water chestnut</name>
    <dbReference type="NCBI Taxonomy" id="22666"/>
    <lineage>
        <taxon>Eukaryota</taxon>
        <taxon>Viridiplantae</taxon>
        <taxon>Streptophyta</taxon>
        <taxon>Embryophyta</taxon>
        <taxon>Tracheophyta</taxon>
        <taxon>Spermatophyta</taxon>
        <taxon>Magnoliopsida</taxon>
        <taxon>eudicotyledons</taxon>
        <taxon>Gunneridae</taxon>
        <taxon>Pentapetalae</taxon>
        <taxon>rosids</taxon>
        <taxon>malvids</taxon>
        <taxon>Myrtales</taxon>
        <taxon>Lythraceae</taxon>
        <taxon>Trapa</taxon>
    </lineage>
</organism>
<evidence type="ECO:0000313" key="8">
    <source>
        <dbReference type="EMBL" id="KAK4792145.1"/>
    </source>
</evidence>
<evidence type="ECO:0000256" key="5">
    <source>
        <dbReference type="ARBA" id="ARBA00022729"/>
    </source>
</evidence>
<comment type="similarity">
    <text evidence="2 7">Belongs to the plant cysteine rich small secretory peptide family. Epidermal patterning factor subfamily.</text>
</comment>
<feature type="signal peptide" evidence="7">
    <location>
        <begin position="1"/>
        <end position="29"/>
    </location>
</feature>
<evidence type="ECO:0000313" key="9">
    <source>
        <dbReference type="Proteomes" id="UP001346149"/>
    </source>
</evidence>
<reference evidence="8 9" key="1">
    <citation type="journal article" date="2023" name="Hortic Res">
        <title>Pangenome of water caltrop reveals structural variations and asymmetric subgenome divergence after allopolyploidization.</title>
        <authorList>
            <person name="Zhang X."/>
            <person name="Chen Y."/>
            <person name="Wang L."/>
            <person name="Yuan Y."/>
            <person name="Fang M."/>
            <person name="Shi L."/>
            <person name="Lu R."/>
            <person name="Comes H.P."/>
            <person name="Ma Y."/>
            <person name="Chen Y."/>
            <person name="Huang G."/>
            <person name="Zhou Y."/>
            <person name="Zheng Z."/>
            <person name="Qiu Y."/>
        </authorList>
    </citation>
    <scope>NUCLEOTIDE SEQUENCE [LARGE SCALE GENOMIC DNA]</scope>
    <source>
        <strain evidence="8">F231</strain>
    </source>
</reference>
<dbReference type="AlphaFoldDB" id="A0AAN7M9B7"/>
<dbReference type="Proteomes" id="UP001346149">
    <property type="component" value="Unassembled WGS sequence"/>
</dbReference>
<dbReference type="Pfam" id="PF17181">
    <property type="entry name" value="EPF"/>
    <property type="match status" value="1"/>
</dbReference>
<evidence type="ECO:0000256" key="3">
    <source>
        <dbReference type="ARBA" id="ARBA00022473"/>
    </source>
</evidence>
<evidence type="ECO:0000256" key="7">
    <source>
        <dbReference type="RuleBase" id="RU367102"/>
    </source>
</evidence>
<dbReference type="PANTHER" id="PTHR33109">
    <property type="entry name" value="EPIDERMAL PATTERNING FACTOR-LIKE PROTEIN 4"/>
    <property type="match status" value="1"/>
</dbReference>
<comment type="caution">
    <text evidence="8">The sequence shown here is derived from an EMBL/GenBank/DDBJ whole genome shotgun (WGS) entry which is preliminary data.</text>
</comment>
<keyword evidence="5 7" id="KW-0732">Signal</keyword>
<evidence type="ECO:0000256" key="1">
    <source>
        <dbReference type="ARBA" id="ARBA00004613"/>
    </source>
</evidence>
<proteinExistence type="inferred from homology"/>
<accession>A0AAN7M9B7</accession>
<dbReference type="PANTHER" id="PTHR33109:SF6">
    <property type="entry name" value="EPIDERMAL PATTERNING FACTOR-LIKE PROTEIN 7-RELATED"/>
    <property type="match status" value="1"/>
</dbReference>
<evidence type="ECO:0000256" key="2">
    <source>
        <dbReference type="ARBA" id="ARBA00008127"/>
    </source>
</evidence>
<gene>
    <name evidence="8" type="ORF">SAY86_022580</name>
</gene>
<dbReference type="EMBL" id="JAXQNO010000008">
    <property type="protein sequence ID" value="KAK4792145.1"/>
    <property type="molecule type" value="Genomic_DNA"/>
</dbReference>
<protein>
    <recommendedName>
        <fullName evidence="7">Epidermal patterning factor-like protein</fullName>
    </recommendedName>
</protein>
<sequence>MENLLPMGAQRPSFLLVMLFLALLGGSWFQCQVRQGAALHRSSTHSLRCMHVFIISINEYNLKFAVLSYYILTLPAVQKAGLTLEEQQQQQYPTGSSLPDCSHACGPCMPCKRVMVSYGCTTTESCPVVYRCMCKGKYYHVPSR</sequence>
<evidence type="ECO:0000256" key="6">
    <source>
        <dbReference type="ARBA" id="ARBA00023157"/>
    </source>
</evidence>
<dbReference type="InterPro" id="IPR039455">
    <property type="entry name" value="EPFL"/>
</dbReference>